<dbReference type="Proteomes" id="UP001253439">
    <property type="component" value="Unassembled WGS sequence"/>
</dbReference>
<evidence type="ECO:0000313" key="1">
    <source>
        <dbReference type="EMBL" id="MDS0223561.1"/>
    </source>
</evidence>
<comment type="caution">
    <text evidence="1">The sequence shown here is derived from an EMBL/GenBank/DDBJ whole genome shotgun (WGS) entry which is preliminary data.</text>
</comment>
<reference evidence="1 2" key="1">
    <citation type="submission" date="2022-06" db="EMBL/GenBank/DDBJ databases">
        <title>Haloarcula sp. a new haloarchaeum isolate from saline soil.</title>
        <authorList>
            <person name="Strakova D."/>
            <person name="Galisteo C."/>
            <person name="Sanchez-Porro C."/>
            <person name="Ventosa A."/>
        </authorList>
    </citation>
    <scope>NUCLEOTIDE SEQUENCE [LARGE SCALE GENOMIC DNA]</scope>
    <source>
        <strain evidence="1 2">S1AR25-5A</strain>
    </source>
</reference>
<dbReference type="RefSeq" id="WP_310898093.1">
    <property type="nucleotide sequence ID" value="NZ_JAMQOM010000018.1"/>
</dbReference>
<name>A0AAE4F3D6_9EURY</name>
<gene>
    <name evidence="1" type="ORF">NDI54_19655</name>
</gene>
<organism evidence="1 2">
    <name type="scientific">Haloarcula terrestris</name>
    <dbReference type="NCBI Taxonomy" id="2950533"/>
    <lineage>
        <taxon>Archaea</taxon>
        <taxon>Methanobacteriati</taxon>
        <taxon>Methanobacteriota</taxon>
        <taxon>Stenosarchaea group</taxon>
        <taxon>Halobacteria</taxon>
        <taxon>Halobacteriales</taxon>
        <taxon>Haloarculaceae</taxon>
        <taxon>Haloarcula</taxon>
    </lineage>
</organism>
<sequence length="266" mass="27481">MPRDIRVVDSITQPDDSEGAVVVAGSHGGISSGRYAAQLGLRGIIFNDAGVGKNEAGIQSLPYLDDLGLPTATVDNESARIGDGLSMVEGGVVSHVNDAAADCGCEVGQSAVECAAAMSDAERDPVREDVGNEMTQEKVRDGDTPVWTLDSIGLINDEHEGAITVTGSHGERLAGEIDSYIQADVAGITLFDAGVGKDDAGIGRIETMDERGIPAATVDVESAQIGDSTSALEDGILSHVNDIAADLGISPGDSCSDFVERVREKK</sequence>
<proteinExistence type="predicted"/>
<dbReference type="AlphaFoldDB" id="A0AAE4F3D6"/>
<dbReference type="EMBL" id="JAMQOM010000018">
    <property type="protein sequence ID" value="MDS0223561.1"/>
    <property type="molecule type" value="Genomic_DNA"/>
</dbReference>
<evidence type="ECO:0000313" key="2">
    <source>
        <dbReference type="Proteomes" id="UP001253439"/>
    </source>
</evidence>
<keyword evidence="2" id="KW-1185">Reference proteome</keyword>
<protein>
    <submittedName>
        <fullName evidence="1">Uncharacterized protein</fullName>
    </submittedName>
</protein>
<accession>A0AAE4F3D6</accession>